<keyword evidence="2" id="KW-1185">Reference proteome</keyword>
<evidence type="ECO:0000313" key="2">
    <source>
        <dbReference type="Proteomes" id="UP000197032"/>
    </source>
</evidence>
<dbReference type="AlphaFoldDB" id="A0A1Z5HWH6"/>
<sequence length="36" mass="4365">MFTGWVGWLGKEYRGFASGENKKEKKTIRRRLYQWG</sequence>
<comment type="caution">
    <text evidence="1">The sequence shown here is derived from an EMBL/GenBank/DDBJ whole genome shotgun (WGS) entry which is preliminary data.</text>
</comment>
<dbReference type="EMBL" id="BDGJ01000168">
    <property type="protein sequence ID" value="GAW93675.1"/>
    <property type="molecule type" value="Genomic_DNA"/>
</dbReference>
<protein>
    <submittedName>
        <fullName evidence="1">Uncharacterized protein</fullName>
    </submittedName>
</protein>
<organism evidence="1 2">
    <name type="scientific">Calderihabitans maritimus</name>
    <dbReference type="NCBI Taxonomy" id="1246530"/>
    <lineage>
        <taxon>Bacteria</taxon>
        <taxon>Bacillati</taxon>
        <taxon>Bacillota</taxon>
        <taxon>Clostridia</taxon>
        <taxon>Neomoorellales</taxon>
        <taxon>Calderihabitantaceae</taxon>
        <taxon>Calderihabitans</taxon>
    </lineage>
</organism>
<accession>A0A1Z5HWH6</accession>
<proteinExistence type="predicted"/>
<dbReference type="Proteomes" id="UP000197032">
    <property type="component" value="Unassembled WGS sequence"/>
</dbReference>
<gene>
    <name evidence="1" type="ORF">KKC1_28030</name>
</gene>
<evidence type="ECO:0000313" key="1">
    <source>
        <dbReference type="EMBL" id="GAW93675.1"/>
    </source>
</evidence>
<reference evidence="2" key="1">
    <citation type="journal article" date="2017" name="Appl. Environ. Microbiol.">
        <title>Genomic analysis of Calderihabitans maritimus KKC1, a thermophilic hydrogenogenic carboxydotrophic bacterium isolated from marine sediment.</title>
        <authorList>
            <person name="Omae K."/>
            <person name="Yoneda Y."/>
            <person name="Fukuyama Y."/>
            <person name="Yoshida T."/>
            <person name="Sako Y."/>
        </authorList>
    </citation>
    <scope>NUCLEOTIDE SEQUENCE [LARGE SCALE GENOMIC DNA]</scope>
    <source>
        <strain evidence="2">KKC1</strain>
    </source>
</reference>
<name>A0A1Z5HWH6_9FIRM</name>